<comment type="caution">
    <text evidence="4">The sequence shown here is derived from an EMBL/GenBank/DDBJ whole genome shotgun (WGS) entry which is preliminary data.</text>
</comment>
<evidence type="ECO:0000259" key="3">
    <source>
        <dbReference type="PROSITE" id="PS51668"/>
    </source>
</evidence>
<dbReference type="NCBIfam" id="TIGR00104">
    <property type="entry name" value="tRNA_TsaA"/>
    <property type="match status" value="1"/>
</dbReference>
<evidence type="ECO:0000256" key="2">
    <source>
        <dbReference type="ARBA" id="ARBA00033753"/>
    </source>
</evidence>
<dbReference type="Proteomes" id="UP000014977">
    <property type="component" value="Unassembled WGS sequence"/>
</dbReference>
<dbReference type="SUPFAM" id="SSF118196">
    <property type="entry name" value="YaeB-like"/>
    <property type="match status" value="1"/>
</dbReference>
<protein>
    <recommendedName>
        <fullName evidence="3">TsaA-like domain-containing protein</fullName>
    </recommendedName>
</protein>
<comment type="similarity">
    <text evidence="2">Belongs to the tRNA methyltransferase O family.</text>
</comment>
<gene>
    <name evidence="4" type="ORF">dsmv_2471</name>
</gene>
<dbReference type="AlphaFoldDB" id="S7V5L0"/>
<dbReference type="Pfam" id="PF01980">
    <property type="entry name" value="TrmO_N"/>
    <property type="match status" value="1"/>
</dbReference>
<keyword evidence="5" id="KW-1185">Reference proteome</keyword>
<name>S7V5L0_DESML</name>
<organism evidence="4 5">
    <name type="scientific">Desulfococcus multivorans DSM 2059</name>
    <dbReference type="NCBI Taxonomy" id="1121405"/>
    <lineage>
        <taxon>Bacteria</taxon>
        <taxon>Pseudomonadati</taxon>
        <taxon>Thermodesulfobacteriota</taxon>
        <taxon>Desulfobacteria</taxon>
        <taxon>Desulfobacterales</taxon>
        <taxon>Desulfococcaceae</taxon>
        <taxon>Desulfococcus</taxon>
    </lineage>
</organism>
<dbReference type="eggNOG" id="COG1720">
    <property type="taxonomic scope" value="Bacteria"/>
</dbReference>
<dbReference type="OrthoDB" id="9804309at2"/>
<dbReference type="InterPro" id="IPR040372">
    <property type="entry name" value="YaeB-like"/>
</dbReference>
<dbReference type="Gene3D" id="2.40.30.70">
    <property type="entry name" value="YaeB-like"/>
    <property type="match status" value="1"/>
</dbReference>
<dbReference type="STRING" id="897.B2D07_01790"/>
<reference evidence="4 5" key="1">
    <citation type="journal article" date="2013" name="Genome Announc.">
        <title>Draft genome sequences for three mercury-methylating, sulfate-reducing bacteria.</title>
        <authorList>
            <person name="Brown S.D."/>
            <person name="Hurt R.A.Jr."/>
            <person name="Gilmour C.C."/>
            <person name="Elias D.A."/>
        </authorList>
    </citation>
    <scope>NUCLEOTIDE SEQUENCE [LARGE SCALE GENOMIC DNA]</scope>
    <source>
        <strain evidence="4 5">DSM 2059</strain>
    </source>
</reference>
<dbReference type="RefSeq" id="WP_020877228.1">
    <property type="nucleotide sequence ID" value="NZ_ATHJ01000087.1"/>
</dbReference>
<dbReference type="PANTHER" id="PTHR12818">
    <property type="entry name" value="TRNA (ADENINE(37)-N6)-METHYLTRANSFERASE"/>
    <property type="match status" value="1"/>
</dbReference>
<sequence length="181" mass="20637">MNTEARNDAILQLTPVGVVRSPITTPMLTAGESDLTLNERMDRIREYHRRVKETVSRLEIFPQWIELLDGIEGFSHILVLYWPHLIDPARRNLKTVHPMGRKDLPRQGIFATCSPARPNPVLVSAVPLAGRKDNTLEVKGLEAVDGSPIIDIKPYSKSYLRAENLRVPAWMDRIHRELEDD</sequence>
<dbReference type="PROSITE" id="PS51668">
    <property type="entry name" value="TSAA_2"/>
    <property type="match status" value="1"/>
</dbReference>
<dbReference type="CDD" id="cd09281">
    <property type="entry name" value="UPF0066"/>
    <property type="match status" value="1"/>
</dbReference>
<dbReference type="InterPro" id="IPR036413">
    <property type="entry name" value="YaeB-like_sf"/>
</dbReference>
<feature type="domain" description="TsaA-like" evidence="3">
    <location>
        <begin position="13"/>
        <end position="164"/>
    </location>
</feature>
<dbReference type="InterPro" id="IPR036414">
    <property type="entry name" value="YaeB_N_sf"/>
</dbReference>
<evidence type="ECO:0000313" key="5">
    <source>
        <dbReference type="Proteomes" id="UP000014977"/>
    </source>
</evidence>
<dbReference type="EMBL" id="ATHJ01000087">
    <property type="protein sequence ID" value="EPR39898.1"/>
    <property type="molecule type" value="Genomic_DNA"/>
</dbReference>
<evidence type="ECO:0000256" key="1">
    <source>
        <dbReference type="ARBA" id="ARBA00022691"/>
    </source>
</evidence>
<dbReference type="PANTHER" id="PTHR12818:SF0">
    <property type="entry name" value="TRNA (ADENINE(37)-N6)-METHYLTRANSFERASE"/>
    <property type="match status" value="1"/>
</dbReference>
<accession>S7V5L0</accession>
<dbReference type="InterPro" id="IPR023370">
    <property type="entry name" value="TrmO-like_N"/>
</dbReference>
<keyword evidence="1" id="KW-0949">S-adenosyl-L-methionine</keyword>
<evidence type="ECO:0000313" key="4">
    <source>
        <dbReference type="EMBL" id="EPR39898.1"/>
    </source>
</evidence>
<proteinExistence type="inferred from homology"/>